<comment type="caution">
    <text evidence="1">The sequence shown here is derived from an EMBL/GenBank/DDBJ whole genome shotgun (WGS) entry which is preliminary data.</text>
</comment>
<accession>W2C4G8</accession>
<sequence length="179" mass="19565">MATLLVAVGTLRAQSASTPAKFHTELGASFGTGSLNGSDYHFTSRDLNVSFGYAFTPRFSAYVPLTLTTGLFRGDSPGLHSTYENTGTVGVGAGWNAIQRSLWRLRINGEAGCSLNSKTNPWSYYYYDAGARLYLGEQNRFVNAYVGLGVKHMLTRTDGRSDYFTPYVSIGFRLNALGR</sequence>
<dbReference type="EMBL" id="AYUF01000421">
    <property type="protein sequence ID" value="ETK02045.1"/>
    <property type="molecule type" value="Genomic_DNA"/>
</dbReference>
<name>W2C4G8_9BACT</name>
<reference evidence="1 2" key="1">
    <citation type="submission" date="2013-11" db="EMBL/GenBank/DDBJ databases">
        <title>Single cell genomics of uncultured Tannerella BU063 (oral taxon 286).</title>
        <authorList>
            <person name="Beall C.J."/>
            <person name="Campbell A.G."/>
            <person name="Griffen A.L."/>
            <person name="Podar M."/>
            <person name="Leys E.J."/>
        </authorList>
    </citation>
    <scope>NUCLEOTIDE SEQUENCE [LARGE SCALE GENOMIC DNA]</scope>
    <source>
        <strain evidence="1">Cell 2</strain>
    </source>
</reference>
<gene>
    <name evidence="1" type="ORF">N425_06430</name>
</gene>
<dbReference type="PATRIC" id="fig|1411148.3.peg.961"/>
<dbReference type="Proteomes" id="UP000018837">
    <property type="component" value="Unassembled WGS sequence"/>
</dbReference>
<dbReference type="AlphaFoldDB" id="W2C4G8"/>
<evidence type="ECO:0000313" key="2">
    <source>
        <dbReference type="Proteomes" id="UP000018837"/>
    </source>
</evidence>
<evidence type="ECO:0000313" key="1">
    <source>
        <dbReference type="EMBL" id="ETK02045.1"/>
    </source>
</evidence>
<evidence type="ECO:0008006" key="3">
    <source>
        <dbReference type="Google" id="ProtNLM"/>
    </source>
</evidence>
<proteinExistence type="predicted"/>
<protein>
    <recommendedName>
        <fullName evidence="3">Outer membrane protein beta-barrel domain-containing protein</fullName>
    </recommendedName>
</protein>
<organism evidence="1 2">
    <name type="scientific">Tannerella sp. oral taxon BU063 isolate Cell 2</name>
    <dbReference type="NCBI Taxonomy" id="1411148"/>
    <lineage>
        <taxon>Bacteria</taxon>
        <taxon>Pseudomonadati</taxon>
        <taxon>Bacteroidota</taxon>
        <taxon>Bacteroidia</taxon>
        <taxon>Bacteroidales</taxon>
        <taxon>Tannerellaceae</taxon>
        <taxon>Tannerella</taxon>
    </lineage>
</organism>